<dbReference type="EMBL" id="PVBQ01000006">
    <property type="protein sequence ID" value="PRD47708.1"/>
    <property type="molecule type" value="Genomic_DNA"/>
</dbReference>
<accession>A0A2S9J4J1</accession>
<evidence type="ECO:0000313" key="7">
    <source>
        <dbReference type="EMBL" id="PRD47708.1"/>
    </source>
</evidence>
<comment type="similarity">
    <text evidence="1">Belongs to the DNA mismatch repair MutS family.</text>
</comment>
<dbReference type="RefSeq" id="WP_105716929.1">
    <property type="nucleotide sequence ID" value="NZ_PVBQ01000006.1"/>
</dbReference>
<evidence type="ECO:0000313" key="8">
    <source>
        <dbReference type="Proteomes" id="UP000239711"/>
    </source>
</evidence>
<keyword evidence="5" id="KW-0234">DNA repair</keyword>
<keyword evidence="4" id="KW-0238">DNA-binding</keyword>
<dbReference type="InterPro" id="IPR000432">
    <property type="entry name" value="DNA_mismatch_repair_MutS_C"/>
</dbReference>
<comment type="caution">
    <text evidence="7">The sequence shown here is derived from an EMBL/GenBank/DDBJ whole genome shotgun (WGS) entry which is preliminary data.</text>
</comment>
<evidence type="ECO:0000256" key="5">
    <source>
        <dbReference type="ARBA" id="ARBA00023204"/>
    </source>
</evidence>
<dbReference type="InterPro" id="IPR045076">
    <property type="entry name" value="MutS"/>
</dbReference>
<feature type="domain" description="DNA mismatch repair proteins mutS family" evidence="6">
    <location>
        <begin position="257"/>
        <end position="439"/>
    </location>
</feature>
<dbReference type="PANTHER" id="PTHR11361:SF34">
    <property type="entry name" value="DNA MISMATCH REPAIR PROTEIN MSH1, MITOCHONDRIAL"/>
    <property type="match status" value="1"/>
</dbReference>
<organism evidence="7 8">
    <name type="scientific">Sphingobacterium haloxyli</name>
    <dbReference type="NCBI Taxonomy" id="2100533"/>
    <lineage>
        <taxon>Bacteria</taxon>
        <taxon>Pseudomonadati</taxon>
        <taxon>Bacteroidota</taxon>
        <taxon>Sphingobacteriia</taxon>
        <taxon>Sphingobacteriales</taxon>
        <taxon>Sphingobacteriaceae</taxon>
        <taxon>Sphingobacterium</taxon>
    </lineage>
</organism>
<dbReference type="GO" id="GO:0006298">
    <property type="term" value="P:mismatch repair"/>
    <property type="evidence" value="ECO:0007669"/>
    <property type="project" value="InterPro"/>
</dbReference>
<dbReference type="GO" id="GO:0030983">
    <property type="term" value="F:mismatched DNA binding"/>
    <property type="evidence" value="ECO:0007669"/>
    <property type="project" value="InterPro"/>
</dbReference>
<dbReference type="Pfam" id="PF05192">
    <property type="entry name" value="MutS_III"/>
    <property type="match status" value="1"/>
</dbReference>
<proteinExistence type="inferred from homology"/>
<dbReference type="InterPro" id="IPR036187">
    <property type="entry name" value="DNA_mismatch_repair_MutS_sf"/>
</dbReference>
<keyword evidence="2" id="KW-0547">Nucleotide-binding</keyword>
<dbReference type="SUPFAM" id="SSF52540">
    <property type="entry name" value="P-loop containing nucleoside triphosphate hydrolases"/>
    <property type="match status" value="1"/>
</dbReference>
<dbReference type="SMART" id="SM00534">
    <property type="entry name" value="MUTSac"/>
    <property type="match status" value="1"/>
</dbReference>
<dbReference type="SUPFAM" id="SSF48334">
    <property type="entry name" value="DNA repair protein MutS, domain III"/>
    <property type="match status" value="1"/>
</dbReference>
<evidence type="ECO:0000256" key="3">
    <source>
        <dbReference type="ARBA" id="ARBA00022840"/>
    </source>
</evidence>
<dbReference type="InterPro" id="IPR007696">
    <property type="entry name" value="DNA_mismatch_repair_MutS_core"/>
</dbReference>
<keyword evidence="3" id="KW-0067">ATP-binding</keyword>
<gene>
    <name evidence="7" type="ORF">C5745_10045</name>
</gene>
<evidence type="ECO:0000256" key="4">
    <source>
        <dbReference type="ARBA" id="ARBA00023125"/>
    </source>
</evidence>
<evidence type="ECO:0000259" key="6">
    <source>
        <dbReference type="SMART" id="SM00534"/>
    </source>
</evidence>
<dbReference type="Gene3D" id="1.10.1420.10">
    <property type="match status" value="1"/>
</dbReference>
<dbReference type="PANTHER" id="PTHR11361">
    <property type="entry name" value="DNA MISMATCH REPAIR PROTEIN MUTS FAMILY MEMBER"/>
    <property type="match status" value="1"/>
</dbReference>
<dbReference type="GO" id="GO:0005524">
    <property type="term" value="F:ATP binding"/>
    <property type="evidence" value="ECO:0007669"/>
    <property type="project" value="UniProtKB-KW"/>
</dbReference>
<evidence type="ECO:0000256" key="2">
    <source>
        <dbReference type="ARBA" id="ARBA00022741"/>
    </source>
</evidence>
<dbReference type="OrthoDB" id="1097361at2"/>
<protein>
    <submittedName>
        <fullName evidence="7">DNA mismatch repair protein</fullName>
    </submittedName>
</protein>
<name>A0A2S9J4J1_9SPHI</name>
<reference evidence="7 8" key="1">
    <citation type="submission" date="2018-02" db="EMBL/GenBank/DDBJ databases">
        <title>The draft genome of Sphingobacterium sp. 5JN-11.</title>
        <authorList>
            <person name="Liu L."/>
            <person name="Li L."/>
            <person name="Liang L."/>
            <person name="Zhang X."/>
            <person name="Wang T."/>
        </authorList>
    </citation>
    <scope>NUCLEOTIDE SEQUENCE [LARGE SCALE GENOMIC DNA]</scope>
    <source>
        <strain evidence="7 8">5JN-11</strain>
    </source>
</reference>
<evidence type="ECO:0000256" key="1">
    <source>
        <dbReference type="ARBA" id="ARBA00006271"/>
    </source>
</evidence>
<keyword evidence="5" id="KW-0227">DNA damage</keyword>
<dbReference type="Gene3D" id="3.40.50.300">
    <property type="entry name" value="P-loop containing nucleotide triphosphate hydrolases"/>
    <property type="match status" value="1"/>
</dbReference>
<dbReference type="GO" id="GO:0140664">
    <property type="term" value="F:ATP-dependent DNA damage sensor activity"/>
    <property type="evidence" value="ECO:0007669"/>
    <property type="project" value="InterPro"/>
</dbReference>
<dbReference type="Proteomes" id="UP000239711">
    <property type="component" value="Unassembled WGS sequence"/>
</dbReference>
<keyword evidence="8" id="KW-1185">Reference proteome</keyword>
<sequence length="446" mass="50740">MSLLVDKQTLDDLSIFAQRGKASVFQLFNNTATVGGSELLEEWFTYPLSDAAAIEKRTETIGYFIDHPTTFPFASIWFDQALFYLDMTDERSRLHGGNKSFKERIQSLLGADTEYRKIVSGISSCTQIIHRWKTLLADASTGAGSRYTEQLAQFATTLRQTALDALPLIDEKQRIKRADVIRYDNILRFEEKDVFRRLLRDIYMFDVYLTAAQAAREHGFSMPSVYQGEMEEVSFDHVFHPLIEGAKSNSIHMDKTHNITFLTGANMAGKSTFMKSLGIALFLAHMGFPVPARQLVFSPRNGLYTSINLPDNIQMGYSHFYAEVLRVKKVAQQLAEGKKLFIIFDEMFRGTNVKDAYEGTVEIASRLYQHPRCQFVLSTHILEAGEQLRQSHPHIQYVFLPTVMKDGVPTYTYALQKGITEDRHGMVIIENEGIIDLLTLQNPTQI</sequence>
<dbReference type="InterPro" id="IPR027417">
    <property type="entry name" value="P-loop_NTPase"/>
</dbReference>
<dbReference type="Pfam" id="PF00488">
    <property type="entry name" value="MutS_V"/>
    <property type="match status" value="1"/>
</dbReference>
<dbReference type="AlphaFoldDB" id="A0A2S9J4J1"/>